<comment type="subunit">
    <text evidence="5">Binds ribosomal protein uS19.</text>
</comment>
<dbReference type="InterPro" id="IPR056792">
    <property type="entry name" value="PRC_RimM"/>
</dbReference>
<comment type="subcellular location">
    <subcellularLocation>
        <location evidence="5">Cytoplasm</location>
    </subcellularLocation>
</comment>
<keyword evidence="9" id="KW-1185">Reference proteome</keyword>
<dbReference type="PANTHER" id="PTHR33692">
    <property type="entry name" value="RIBOSOME MATURATION FACTOR RIMM"/>
    <property type="match status" value="1"/>
</dbReference>
<keyword evidence="1 5" id="KW-0963">Cytoplasm</keyword>
<evidence type="ECO:0000313" key="9">
    <source>
        <dbReference type="Proteomes" id="UP001154265"/>
    </source>
</evidence>
<evidence type="ECO:0000256" key="2">
    <source>
        <dbReference type="ARBA" id="ARBA00022517"/>
    </source>
</evidence>
<reference evidence="8" key="2">
    <citation type="submission" date="2022-01" db="EMBL/GenBank/DDBJ databases">
        <authorList>
            <person name="Zivanovic Y."/>
            <person name="Moreira D."/>
            <person name="Lopez-Garcia P."/>
        </authorList>
    </citation>
    <scope>NUCLEOTIDE SEQUENCE</scope>
    <source>
        <strain evidence="8">G9</strain>
    </source>
</reference>
<dbReference type="InterPro" id="IPR002676">
    <property type="entry name" value="RimM_N"/>
</dbReference>
<dbReference type="Pfam" id="PF24986">
    <property type="entry name" value="PRC_RimM"/>
    <property type="match status" value="1"/>
</dbReference>
<gene>
    <name evidence="5 8" type="primary">rimM</name>
    <name evidence="8" type="ORF">L3556_04730</name>
</gene>
<reference evidence="8" key="1">
    <citation type="journal article" date="2022" name="Genome Biol. Evol.">
        <title>A New Gene Family Diagnostic for Intracellular Biomineralization of Amorphous Ca Carbonates by Cyanobacteria.</title>
        <authorList>
            <person name="Benzerara K."/>
            <person name="Duprat E."/>
            <person name="Bitard-Feildel T."/>
            <person name="Caumes G."/>
            <person name="Cassier-Chauvat C."/>
            <person name="Chauvat F."/>
            <person name="Dezi M."/>
            <person name="Diop S.I."/>
            <person name="Gaschignard G."/>
            <person name="Gorgen S."/>
            <person name="Gugger M."/>
            <person name="Lopez-Garcia P."/>
            <person name="Millet M."/>
            <person name="Skouri-Panet F."/>
            <person name="Moreira D."/>
            <person name="Callebaut I."/>
        </authorList>
    </citation>
    <scope>NUCLEOTIDE SEQUENCE</scope>
    <source>
        <strain evidence="8">G9</strain>
    </source>
</reference>
<dbReference type="InterPro" id="IPR036976">
    <property type="entry name" value="RimM_N_sf"/>
</dbReference>
<comment type="domain">
    <text evidence="5">The PRC barrel domain binds ribosomal protein uS19.</text>
</comment>
<name>A0ABT6EWZ1_9SYNE</name>
<comment type="function">
    <text evidence="5">An accessory protein needed during the final step in the assembly of 30S ribosomal subunit, possibly for assembly of the head region. Essential for efficient processing of 16S rRNA. May be needed both before and after RbfA during the maturation of 16S rRNA. It has affinity for free ribosomal 30S subunits but not for 70S ribosomes.</text>
</comment>
<evidence type="ECO:0000259" key="7">
    <source>
        <dbReference type="Pfam" id="PF24986"/>
    </source>
</evidence>
<dbReference type="InterPro" id="IPR009000">
    <property type="entry name" value="Transl_B-barrel_sf"/>
</dbReference>
<evidence type="ECO:0000256" key="5">
    <source>
        <dbReference type="HAMAP-Rule" id="MF_00014"/>
    </source>
</evidence>
<comment type="caution">
    <text evidence="8">The sequence shown here is derived from an EMBL/GenBank/DDBJ whole genome shotgun (WGS) entry which is preliminary data.</text>
</comment>
<comment type="similarity">
    <text evidence="5">Belongs to the RimM family.</text>
</comment>
<evidence type="ECO:0000256" key="1">
    <source>
        <dbReference type="ARBA" id="ARBA00022490"/>
    </source>
</evidence>
<dbReference type="NCBIfam" id="TIGR02273">
    <property type="entry name" value="16S_RimM"/>
    <property type="match status" value="1"/>
</dbReference>
<dbReference type="RefSeq" id="WP_277867598.1">
    <property type="nucleotide sequence ID" value="NZ_JAKKUT010000002.1"/>
</dbReference>
<dbReference type="Gene3D" id="2.40.30.60">
    <property type="entry name" value="RimM"/>
    <property type="match status" value="1"/>
</dbReference>
<evidence type="ECO:0000259" key="6">
    <source>
        <dbReference type="Pfam" id="PF01782"/>
    </source>
</evidence>
<dbReference type="InterPro" id="IPR011033">
    <property type="entry name" value="PRC_barrel-like_sf"/>
</dbReference>
<protein>
    <recommendedName>
        <fullName evidence="5">Ribosome maturation factor RimM</fullName>
    </recommendedName>
</protein>
<dbReference type="EMBL" id="JAKKUT010000002">
    <property type="protein sequence ID" value="MDG2990242.1"/>
    <property type="molecule type" value="Genomic_DNA"/>
</dbReference>
<evidence type="ECO:0000256" key="3">
    <source>
        <dbReference type="ARBA" id="ARBA00022552"/>
    </source>
</evidence>
<dbReference type="Gene3D" id="2.30.30.240">
    <property type="entry name" value="PRC-barrel domain"/>
    <property type="match status" value="1"/>
</dbReference>
<keyword evidence="3 5" id="KW-0698">rRNA processing</keyword>
<accession>A0ABT6EWZ1</accession>
<evidence type="ECO:0000313" key="8">
    <source>
        <dbReference type="EMBL" id="MDG2990242.1"/>
    </source>
</evidence>
<dbReference type="Pfam" id="PF01782">
    <property type="entry name" value="RimM"/>
    <property type="match status" value="1"/>
</dbReference>
<feature type="domain" description="Ribosome maturation factor RimM PRC barrel" evidence="7">
    <location>
        <begin position="124"/>
        <end position="192"/>
    </location>
</feature>
<dbReference type="SUPFAM" id="SSF50447">
    <property type="entry name" value="Translation proteins"/>
    <property type="match status" value="1"/>
</dbReference>
<keyword evidence="2 5" id="KW-0690">Ribosome biogenesis</keyword>
<dbReference type="InterPro" id="IPR011961">
    <property type="entry name" value="RimM"/>
</dbReference>
<evidence type="ECO:0000256" key="4">
    <source>
        <dbReference type="ARBA" id="ARBA00023186"/>
    </source>
</evidence>
<dbReference type="HAMAP" id="MF_00014">
    <property type="entry name" value="Ribosome_mat_RimM"/>
    <property type="match status" value="1"/>
</dbReference>
<proteinExistence type="inferred from homology"/>
<organism evidence="8 9">
    <name type="scientific">Candidatus Synechococcus calcipolaris G9</name>
    <dbReference type="NCBI Taxonomy" id="1497997"/>
    <lineage>
        <taxon>Bacteria</taxon>
        <taxon>Bacillati</taxon>
        <taxon>Cyanobacteriota</taxon>
        <taxon>Cyanophyceae</taxon>
        <taxon>Synechococcales</taxon>
        <taxon>Synechococcaceae</taxon>
        <taxon>Synechococcus</taxon>
    </lineage>
</organism>
<dbReference type="Proteomes" id="UP001154265">
    <property type="component" value="Unassembled WGS sequence"/>
</dbReference>
<dbReference type="PANTHER" id="PTHR33692:SF1">
    <property type="entry name" value="RIBOSOME MATURATION FACTOR RIMM"/>
    <property type="match status" value="1"/>
</dbReference>
<sequence>MARVKISAKTSDRPQAEDWLVVGKIVAPQGLQGDLRVLPESDFPQRFLEPGPRWLRSPQQTFSQQEPQSVDLTHGRYLPGQGLYVIHLAQIGDRTAAEHLRGHELLVLASDRPPLAEGEFHLLDLIGLEVYLAQDRSLIGTVVGLVPAGNDLLEVELKQNPGQTVLIPLVPAIVPSIDLQQGWIEVTPPLGLLPKD</sequence>
<dbReference type="SUPFAM" id="SSF50346">
    <property type="entry name" value="PRC-barrel domain"/>
    <property type="match status" value="1"/>
</dbReference>
<feature type="domain" description="RimM N-terminal" evidence="6">
    <location>
        <begin position="21"/>
        <end position="110"/>
    </location>
</feature>
<keyword evidence="4 5" id="KW-0143">Chaperone</keyword>